<comment type="caution">
    <text evidence="2">The sequence shown here is derived from an EMBL/GenBank/DDBJ whole genome shotgun (WGS) entry which is preliminary data.</text>
</comment>
<dbReference type="InterPro" id="IPR002110">
    <property type="entry name" value="Ankyrin_rpt"/>
</dbReference>
<evidence type="ECO:0000256" key="1">
    <source>
        <dbReference type="PROSITE-ProRule" id="PRU00023"/>
    </source>
</evidence>
<dbReference type="Pfam" id="PF12796">
    <property type="entry name" value="Ank_2"/>
    <property type="match status" value="1"/>
</dbReference>
<protein>
    <recommendedName>
        <fullName evidence="4">Ankyrin repeat domain-containing protein 40</fullName>
    </recommendedName>
</protein>
<accession>A0ABD2N1C9</accession>
<dbReference type="SUPFAM" id="SSF48403">
    <property type="entry name" value="Ankyrin repeat"/>
    <property type="match status" value="1"/>
</dbReference>
<evidence type="ECO:0008006" key="4">
    <source>
        <dbReference type="Google" id="ProtNLM"/>
    </source>
</evidence>
<dbReference type="SMART" id="SM00248">
    <property type="entry name" value="ANK"/>
    <property type="match status" value="2"/>
</dbReference>
<dbReference type="InterPro" id="IPR036770">
    <property type="entry name" value="Ankyrin_rpt-contain_sf"/>
</dbReference>
<feature type="repeat" description="ANK" evidence="1">
    <location>
        <begin position="37"/>
        <end position="69"/>
    </location>
</feature>
<evidence type="ECO:0000313" key="3">
    <source>
        <dbReference type="Proteomes" id="UP001516400"/>
    </source>
</evidence>
<dbReference type="PROSITE" id="PS50297">
    <property type="entry name" value="ANK_REP_REGION"/>
    <property type="match status" value="1"/>
</dbReference>
<dbReference type="AlphaFoldDB" id="A0ABD2N1C9"/>
<keyword evidence="1" id="KW-0040">ANK repeat</keyword>
<reference evidence="2 3" key="1">
    <citation type="journal article" date="2021" name="BMC Biol.">
        <title>Horizontally acquired antibacterial genes associated with adaptive radiation of ladybird beetles.</title>
        <authorList>
            <person name="Li H.S."/>
            <person name="Tang X.F."/>
            <person name="Huang Y.H."/>
            <person name="Xu Z.Y."/>
            <person name="Chen M.L."/>
            <person name="Du X.Y."/>
            <person name="Qiu B.Y."/>
            <person name="Chen P.T."/>
            <person name="Zhang W."/>
            <person name="Slipinski A."/>
            <person name="Escalona H.E."/>
            <person name="Waterhouse R.M."/>
            <person name="Zwick A."/>
            <person name="Pang H."/>
        </authorList>
    </citation>
    <scope>NUCLEOTIDE SEQUENCE [LARGE SCALE GENOMIC DNA]</scope>
    <source>
        <strain evidence="2">SYSU2018</strain>
    </source>
</reference>
<organism evidence="2 3">
    <name type="scientific">Cryptolaemus montrouzieri</name>
    <dbReference type="NCBI Taxonomy" id="559131"/>
    <lineage>
        <taxon>Eukaryota</taxon>
        <taxon>Metazoa</taxon>
        <taxon>Ecdysozoa</taxon>
        <taxon>Arthropoda</taxon>
        <taxon>Hexapoda</taxon>
        <taxon>Insecta</taxon>
        <taxon>Pterygota</taxon>
        <taxon>Neoptera</taxon>
        <taxon>Endopterygota</taxon>
        <taxon>Coleoptera</taxon>
        <taxon>Polyphaga</taxon>
        <taxon>Cucujiformia</taxon>
        <taxon>Coccinelloidea</taxon>
        <taxon>Coccinellidae</taxon>
        <taxon>Scymninae</taxon>
        <taxon>Scymnini</taxon>
        <taxon>Cryptolaemus</taxon>
    </lineage>
</organism>
<sequence>MENLEEKLREAAYIGDLDTVKKLLREDIDINSRHKINGWTALHWACKKGHEDIVRILLEQGADPTIVTDKNETIRDVCSSDSLLEKLAKGNLINSTNNINSDNKFVPSYIKNSSQVDSVRPRIKHSDISNMPTTMLPSVQDDDIVLKIRISGSCDPDFIEIEIAKWKLTYKNLLKLCCEELQCSENQVERIRKLPNTRLRNDSDIRRLENYQALELVMKGPPGSDKPTNCYQSISTCKDQTILY</sequence>
<name>A0ABD2N1C9_9CUCU</name>
<dbReference type="PROSITE" id="PS50088">
    <property type="entry name" value="ANK_REPEAT"/>
    <property type="match status" value="1"/>
</dbReference>
<keyword evidence="3" id="KW-1185">Reference proteome</keyword>
<dbReference type="EMBL" id="JABFTP020000062">
    <property type="protein sequence ID" value="KAL3272461.1"/>
    <property type="molecule type" value="Genomic_DNA"/>
</dbReference>
<dbReference type="Gene3D" id="1.25.40.20">
    <property type="entry name" value="Ankyrin repeat-containing domain"/>
    <property type="match status" value="1"/>
</dbReference>
<dbReference type="Proteomes" id="UP001516400">
    <property type="component" value="Unassembled WGS sequence"/>
</dbReference>
<dbReference type="PANTHER" id="PTHR24192">
    <property type="entry name" value="ANKYRIN REPEAT DOMAIN 40"/>
    <property type="match status" value="1"/>
</dbReference>
<gene>
    <name evidence="2" type="ORF">HHI36_013941</name>
</gene>
<dbReference type="InterPro" id="IPR039195">
    <property type="entry name" value="ANKRD40"/>
</dbReference>
<evidence type="ECO:0000313" key="2">
    <source>
        <dbReference type="EMBL" id="KAL3272461.1"/>
    </source>
</evidence>
<proteinExistence type="predicted"/>
<dbReference type="PANTHER" id="PTHR24192:SF3">
    <property type="entry name" value="ANKYRIN REPEAT DOMAIN 40"/>
    <property type="match status" value="1"/>
</dbReference>